<evidence type="ECO:0000256" key="1">
    <source>
        <dbReference type="SAM" id="Phobius"/>
    </source>
</evidence>
<feature type="transmembrane region" description="Helical" evidence="1">
    <location>
        <begin position="6"/>
        <end position="23"/>
    </location>
</feature>
<reference evidence="2 3" key="1">
    <citation type="journal article" date="2018" name="Sci. Rep.">
        <title>Genomic signatures of local adaptation to the degree of environmental predictability in rotifers.</title>
        <authorList>
            <person name="Franch-Gras L."/>
            <person name="Hahn C."/>
            <person name="Garcia-Roger E.M."/>
            <person name="Carmona M.J."/>
            <person name="Serra M."/>
            <person name="Gomez A."/>
        </authorList>
    </citation>
    <scope>NUCLEOTIDE SEQUENCE [LARGE SCALE GENOMIC DNA]</scope>
    <source>
        <strain evidence="2">HYR1</strain>
    </source>
</reference>
<comment type="caution">
    <text evidence="2">The sequence shown here is derived from an EMBL/GenBank/DDBJ whole genome shotgun (WGS) entry which is preliminary data.</text>
</comment>
<dbReference type="EMBL" id="REGN01005940">
    <property type="protein sequence ID" value="RNA11526.1"/>
    <property type="molecule type" value="Genomic_DNA"/>
</dbReference>
<evidence type="ECO:0000313" key="3">
    <source>
        <dbReference type="Proteomes" id="UP000276133"/>
    </source>
</evidence>
<keyword evidence="1" id="KW-0472">Membrane</keyword>
<sequence length="75" mass="8810">MRTSIILFVFQIGCHLLMIYKIFQNLLNKKVIENIANHTFTRLQYSLVPYCILITRNTVLVEAINTISPIFFYQA</sequence>
<proteinExistence type="predicted"/>
<keyword evidence="3" id="KW-1185">Reference proteome</keyword>
<keyword evidence="1" id="KW-1133">Transmembrane helix</keyword>
<accession>A0A3M7QJB3</accession>
<dbReference type="AlphaFoldDB" id="A0A3M7QJB3"/>
<organism evidence="2 3">
    <name type="scientific">Brachionus plicatilis</name>
    <name type="common">Marine rotifer</name>
    <name type="synonym">Brachionus muelleri</name>
    <dbReference type="NCBI Taxonomy" id="10195"/>
    <lineage>
        <taxon>Eukaryota</taxon>
        <taxon>Metazoa</taxon>
        <taxon>Spiralia</taxon>
        <taxon>Gnathifera</taxon>
        <taxon>Rotifera</taxon>
        <taxon>Eurotatoria</taxon>
        <taxon>Monogononta</taxon>
        <taxon>Pseudotrocha</taxon>
        <taxon>Ploima</taxon>
        <taxon>Brachionidae</taxon>
        <taxon>Brachionus</taxon>
    </lineage>
</organism>
<name>A0A3M7QJB3_BRAPC</name>
<evidence type="ECO:0000313" key="2">
    <source>
        <dbReference type="EMBL" id="RNA11526.1"/>
    </source>
</evidence>
<dbReference type="Proteomes" id="UP000276133">
    <property type="component" value="Unassembled WGS sequence"/>
</dbReference>
<keyword evidence="1" id="KW-0812">Transmembrane</keyword>
<gene>
    <name evidence="2" type="ORF">BpHYR1_000043</name>
</gene>
<protein>
    <submittedName>
        <fullName evidence="2">Uncharacterized protein</fullName>
    </submittedName>
</protein>